<dbReference type="CDD" id="cd00082">
    <property type="entry name" value="HisKA"/>
    <property type="match status" value="1"/>
</dbReference>
<feature type="domain" description="PAS" evidence="15">
    <location>
        <begin position="385"/>
        <end position="425"/>
    </location>
</feature>
<dbReference type="GO" id="GO:0000156">
    <property type="term" value="F:phosphorelay response regulator activity"/>
    <property type="evidence" value="ECO:0007669"/>
    <property type="project" value="TreeGrafter"/>
</dbReference>
<dbReference type="InterPro" id="IPR036890">
    <property type="entry name" value="HATPase_C_sf"/>
</dbReference>
<dbReference type="Pfam" id="PF02518">
    <property type="entry name" value="HATPase_c"/>
    <property type="match status" value="1"/>
</dbReference>
<feature type="transmembrane region" description="Helical" evidence="13">
    <location>
        <begin position="297"/>
        <end position="317"/>
    </location>
</feature>
<evidence type="ECO:0000256" key="13">
    <source>
        <dbReference type="SAM" id="Phobius"/>
    </source>
</evidence>
<dbReference type="SUPFAM" id="SSF55874">
    <property type="entry name" value="ATPase domain of HSP90 chaperone/DNA topoisomerase II/histidine kinase"/>
    <property type="match status" value="1"/>
</dbReference>
<dbReference type="GO" id="GO:0005524">
    <property type="term" value="F:ATP binding"/>
    <property type="evidence" value="ECO:0007669"/>
    <property type="project" value="UniProtKB-KW"/>
</dbReference>
<keyword evidence="7" id="KW-0547">Nucleotide-binding</keyword>
<evidence type="ECO:0000256" key="6">
    <source>
        <dbReference type="ARBA" id="ARBA00022692"/>
    </source>
</evidence>
<dbReference type="InterPro" id="IPR003594">
    <property type="entry name" value="HATPase_dom"/>
</dbReference>
<dbReference type="InterPro" id="IPR035965">
    <property type="entry name" value="PAS-like_dom_sf"/>
</dbReference>
<dbReference type="InterPro" id="IPR005467">
    <property type="entry name" value="His_kinase_dom"/>
</dbReference>
<dbReference type="InterPro" id="IPR004358">
    <property type="entry name" value="Sig_transdc_His_kin-like_C"/>
</dbReference>
<proteinExistence type="predicted"/>
<dbReference type="InterPro" id="IPR003661">
    <property type="entry name" value="HisK_dim/P_dom"/>
</dbReference>
<dbReference type="SUPFAM" id="SSF47384">
    <property type="entry name" value="Homodimeric domain of signal transducing histidine kinase"/>
    <property type="match status" value="1"/>
</dbReference>
<organism evidence="16 17">
    <name type="scientific">Deinococcus cellulosilyticus (strain DSM 18568 / NBRC 106333 / KACC 11606 / 5516J-15)</name>
    <dbReference type="NCBI Taxonomy" id="1223518"/>
    <lineage>
        <taxon>Bacteria</taxon>
        <taxon>Thermotogati</taxon>
        <taxon>Deinococcota</taxon>
        <taxon>Deinococci</taxon>
        <taxon>Deinococcales</taxon>
        <taxon>Deinococcaceae</taxon>
        <taxon>Deinococcus</taxon>
    </lineage>
</organism>
<evidence type="ECO:0000256" key="7">
    <source>
        <dbReference type="ARBA" id="ARBA00022741"/>
    </source>
</evidence>
<evidence type="ECO:0000256" key="9">
    <source>
        <dbReference type="ARBA" id="ARBA00022840"/>
    </source>
</evidence>
<evidence type="ECO:0000259" key="15">
    <source>
        <dbReference type="PROSITE" id="PS50112"/>
    </source>
</evidence>
<dbReference type="InterPro" id="IPR017181">
    <property type="entry name" value="Sig_transdc_His_kin_CHASE2"/>
</dbReference>
<dbReference type="EC" id="2.7.13.3" evidence="3"/>
<keyword evidence="11" id="KW-0902">Two-component regulatory system</keyword>
<evidence type="ECO:0000256" key="3">
    <source>
        <dbReference type="ARBA" id="ARBA00012438"/>
    </source>
</evidence>
<evidence type="ECO:0000256" key="5">
    <source>
        <dbReference type="ARBA" id="ARBA00022679"/>
    </source>
</evidence>
<dbReference type="PANTHER" id="PTHR42878">
    <property type="entry name" value="TWO-COMPONENT HISTIDINE KINASE"/>
    <property type="match status" value="1"/>
</dbReference>
<keyword evidence="12 13" id="KW-0472">Membrane</keyword>
<dbReference type="GO" id="GO:0030295">
    <property type="term" value="F:protein kinase activator activity"/>
    <property type="evidence" value="ECO:0007669"/>
    <property type="project" value="TreeGrafter"/>
</dbReference>
<evidence type="ECO:0000256" key="8">
    <source>
        <dbReference type="ARBA" id="ARBA00022777"/>
    </source>
</evidence>
<dbReference type="EMBL" id="BJXB01000008">
    <property type="protein sequence ID" value="GEM46459.1"/>
    <property type="molecule type" value="Genomic_DNA"/>
</dbReference>
<keyword evidence="6 13" id="KW-0812">Transmembrane</keyword>
<evidence type="ECO:0000256" key="12">
    <source>
        <dbReference type="ARBA" id="ARBA00023136"/>
    </source>
</evidence>
<dbReference type="FunFam" id="3.30.565.10:FF:000006">
    <property type="entry name" value="Sensor histidine kinase WalK"/>
    <property type="match status" value="1"/>
</dbReference>
<dbReference type="InterPro" id="IPR007890">
    <property type="entry name" value="CHASE2"/>
</dbReference>
<dbReference type="GO" id="GO:0007234">
    <property type="term" value="P:osmosensory signaling via phosphorelay pathway"/>
    <property type="evidence" value="ECO:0007669"/>
    <property type="project" value="TreeGrafter"/>
</dbReference>
<dbReference type="Pfam" id="PF00512">
    <property type="entry name" value="HisKA"/>
    <property type="match status" value="1"/>
</dbReference>
<dbReference type="GO" id="GO:0016020">
    <property type="term" value="C:membrane"/>
    <property type="evidence" value="ECO:0007669"/>
    <property type="project" value="UniProtKB-SubCell"/>
</dbReference>
<evidence type="ECO:0000259" key="14">
    <source>
        <dbReference type="PROSITE" id="PS50109"/>
    </source>
</evidence>
<evidence type="ECO:0000256" key="1">
    <source>
        <dbReference type="ARBA" id="ARBA00000085"/>
    </source>
</evidence>
<evidence type="ECO:0000256" key="2">
    <source>
        <dbReference type="ARBA" id="ARBA00004141"/>
    </source>
</evidence>
<feature type="transmembrane region" description="Helical" evidence="13">
    <location>
        <begin position="323"/>
        <end position="343"/>
    </location>
</feature>
<dbReference type="InterPro" id="IPR036097">
    <property type="entry name" value="HisK_dim/P_sf"/>
</dbReference>
<dbReference type="SMART" id="SM00388">
    <property type="entry name" value="HisKA"/>
    <property type="match status" value="1"/>
</dbReference>
<evidence type="ECO:0000256" key="11">
    <source>
        <dbReference type="ARBA" id="ARBA00023012"/>
    </source>
</evidence>
<dbReference type="Pfam" id="PF05226">
    <property type="entry name" value="CHASE2"/>
    <property type="match status" value="1"/>
</dbReference>
<evidence type="ECO:0000256" key="4">
    <source>
        <dbReference type="ARBA" id="ARBA00022553"/>
    </source>
</evidence>
<dbReference type="PRINTS" id="PR00344">
    <property type="entry name" value="BCTRLSENSOR"/>
</dbReference>
<keyword evidence="5" id="KW-0808">Transferase</keyword>
<accession>A0A511N0X6</accession>
<dbReference type="Pfam" id="PF13188">
    <property type="entry name" value="PAS_8"/>
    <property type="match status" value="1"/>
</dbReference>
<dbReference type="CDD" id="cd00075">
    <property type="entry name" value="HATPase"/>
    <property type="match status" value="1"/>
</dbReference>
<dbReference type="PROSITE" id="PS50109">
    <property type="entry name" value="HIS_KIN"/>
    <property type="match status" value="1"/>
</dbReference>
<dbReference type="AlphaFoldDB" id="A0A511N0X6"/>
<evidence type="ECO:0000313" key="16">
    <source>
        <dbReference type="EMBL" id="GEM46459.1"/>
    </source>
</evidence>
<keyword evidence="17" id="KW-1185">Reference proteome</keyword>
<feature type="transmembrane region" description="Helical" evidence="13">
    <location>
        <begin position="273"/>
        <end position="290"/>
    </location>
</feature>
<dbReference type="SUPFAM" id="SSF55785">
    <property type="entry name" value="PYP-like sensor domain (PAS domain)"/>
    <property type="match status" value="1"/>
</dbReference>
<dbReference type="SMART" id="SM00387">
    <property type="entry name" value="HATPase_c"/>
    <property type="match status" value="1"/>
</dbReference>
<comment type="caution">
    <text evidence="16">The sequence shown here is derived from an EMBL/GenBank/DDBJ whole genome shotgun (WGS) entry which is preliminary data.</text>
</comment>
<comment type="catalytic activity">
    <reaction evidence="1">
        <text>ATP + protein L-histidine = ADP + protein N-phospho-L-histidine.</text>
        <dbReference type="EC" id="2.7.13.3"/>
    </reaction>
</comment>
<dbReference type="InterPro" id="IPR000014">
    <property type="entry name" value="PAS"/>
</dbReference>
<keyword evidence="9" id="KW-0067">ATP-binding</keyword>
<evidence type="ECO:0000256" key="10">
    <source>
        <dbReference type="ARBA" id="ARBA00022989"/>
    </source>
</evidence>
<dbReference type="InterPro" id="IPR050351">
    <property type="entry name" value="BphY/WalK/GraS-like"/>
</dbReference>
<reference evidence="16 17" key="1">
    <citation type="submission" date="2019-07" db="EMBL/GenBank/DDBJ databases">
        <title>Whole genome shotgun sequence of Deinococcus cellulosilyticus NBRC 106333.</title>
        <authorList>
            <person name="Hosoyama A."/>
            <person name="Uohara A."/>
            <person name="Ohji S."/>
            <person name="Ichikawa N."/>
        </authorList>
    </citation>
    <scope>NUCLEOTIDE SEQUENCE [LARGE SCALE GENOMIC DNA]</scope>
    <source>
        <strain evidence="16 17">NBRC 106333</strain>
    </source>
</reference>
<dbReference type="Gene3D" id="3.30.565.10">
    <property type="entry name" value="Histidine kinase-like ATPase, C-terminal domain"/>
    <property type="match status" value="1"/>
</dbReference>
<dbReference type="PROSITE" id="PS50112">
    <property type="entry name" value="PAS"/>
    <property type="match status" value="1"/>
</dbReference>
<protein>
    <recommendedName>
        <fullName evidence="3">histidine kinase</fullName>
        <ecNumber evidence="3">2.7.13.3</ecNumber>
    </recommendedName>
</protein>
<gene>
    <name evidence="16" type="ORF">DC3_20940</name>
</gene>
<dbReference type="PANTHER" id="PTHR42878:SF7">
    <property type="entry name" value="SENSOR HISTIDINE KINASE GLRK"/>
    <property type="match status" value="1"/>
</dbReference>
<dbReference type="PIRSF" id="PIRSF037347">
    <property type="entry name" value="STHK_CHASE2_PAS_prd"/>
    <property type="match status" value="1"/>
</dbReference>
<dbReference type="Proteomes" id="UP000321306">
    <property type="component" value="Unassembled WGS sequence"/>
</dbReference>
<name>A0A511N0X6_DEIC1</name>
<dbReference type="Gene3D" id="3.30.450.20">
    <property type="entry name" value="PAS domain"/>
    <property type="match status" value="1"/>
</dbReference>
<keyword evidence="4" id="KW-0597">Phosphoprotein</keyword>
<feature type="domain" description="Histidine kinase" evidence="14">
    <location>
        <begin position="494"/>
        <end position="706"/>
    </location>
</feature>
<sequence length="714" mass="78546">MQPSTYLWRTLPLALLLMVMQAFQLFKSTDDSFWDLWTRLLPGYSSSPVVLVTIDEKTLSEYGRISSWDRRLYVQALDHLQEAGATAIGLDVLFPERSPQDREFIAALKKPNVVLADAEIFGQRVPRHPDLKNANYGAILLNTSSGNIARTFQTRYTFASDGRTYPGFAAQLVEASGTAVRPSEVPQYLSYNAPPGQGFLRLSFSDVIAGNFRYGDVQNRIVLIGVTAGGLERDQVLSPFSQGWLGNPLPIAGVEAQATAVHTLLQGGFTSPHPMTLAVLSALILLLIACTQVRGRVVVVLTAFLIFAQGMLFQEGLILPTTALLLAVVGGLLLRLVFAFADVQQGINAQLKRLSAQFNGDRPFLGNPLKRLELLREIEEKLAQERQRLQVLLDNVDAPMFLAGADGKITLQNPSSLRLLGEDPELQDLKEHFDVPDLAEGIDRVLSGESSYEALSENGLITLRPLGTGGLVGSVTPTNHFTHLLEQHDQQAAAIVHDFRSPLTSIMGFAQFMEADATPEQKEILGIMLSEARRIADLIDDFLMVSRSRAAILDMREVDLAALIRRAAAVAAPMFTEKHMVLQLDLPRTVFVEIDDRAMTRALLNLLSNAVKYSSPFSEVTVQLRMQDEEVLLSVQDHGVGLSPEDQQRLFGRFFRSSNPAIQEVKGTGLGLHTVKELIKAHGGEIWVDSELGMGSTFTIHLPLKETVLVPELV</sequence>
<keyword evidence="8" id="KW-0418">Kinase</keyword>
<dbReference type="SMART" id="SM01080">
    <property type="entry name" value="CHASE2"/>
    <property type="match status" value="1"/>
</dbReference>
<evidence type="ECO:0000313" key="17">
    <source>
        <dbReference type="Proteomes" id="UP000321306"/>
    </source>
</evidence>
<comment type="subcellular location">
    <subcellularLocation>
        <location evidence="2">Membrane</location>
        <topology evidence="2">Multi-pass membrane protein</topology>
    </subcellularLocation>
</comment>
<keyword evidence="10 13" id="KW-1133">Transmembrane helix</keyword>
<dbReference type="Gene3D" id="1.10.287.130">
    <property type="match status" value="1"/>
</dbReference>
<dbReference type="GO" id="GO:0000155">
    <property type="term" value="F:phosphorelay sensor kinase activity"/>
    <property type="evidence" value="ECO:0007669"/>
    <property type="project" value="InterPro"/>
</dbReference>